<name>A0AB39M319_9ACTN</name>
<gene>
    <name evidence="1" type="ORF">AB5J58_03960</name>
</gene>
<protein>
    <submittedName>
        <fullName evidence="1">Uncharacterized protein</fullName>
    </submittedName>
</protein>
<organism evidence="1">
    <name type="scientific">Streptomyces sp. R08</name>
    <dbReference type="NCBI Taxonomy" id="3238624"/>
    <lineage>
        <taxon>Bacteria</taxon>
        <taxon>Bacillati</taxon>
        <taxon>Actinomycetota</taxon>
        <taxon>Actinomycetes</taxon>
        <taxon>Kitasatosporales</taxon>
        <taxon>Streptomycetaceae</taxon>
        <taxon>Streptomyces</taxon>
    </lineage>
</organism>
<sequence>MKPYTDRVTLSDGAAIRVRIERGMTGDAVFHELNSNNWAGGGRIYWSGGSLYLLFGDELLAMQNSRYESAGTLAEAAETALAFFVECAENCIRHAKSEGVDISACYTN</sequence>
<proteinExistence type="predicted"/>
<dbReference type="RefSeq" id="WP_369186506.1">
    <property type="nucleotide sequence ID" value="NZ_CP163431.1"/>
</dbReference>
<dbReference type="EMBL" id="CP163431">
    <property type="protein sequence ID" value="XDP99388.1"/>
    <property type="molecule type" value="Genomic_DNA"/>
</dbReference>
<dbReference type="AlphaFoldDB" id="A0AB39M319"/>
<reference evidence="1" key="1">
    <citation type="submission" date="2024-07" db="EMBL/GenBank/DDBJ databases">
        <authorList>
            <person name="Yu S.T."/>
        </authorList>
    </citation>
    <scope>NUCLEOTIDE SEQUENCE</scope>
    <source>
        <strain evidence="1">R08</strain>
    </source>
</reference>
<accession>A0AB39M319</accession>
<evidence type="ECO:0000313" key="1">
    <source>
        <dbReference type="EMBL" id="XDP99388.1"/>
    </source>
</evidence>